<comment type="function">
    <text evidence="5">Responsible for synthesis of pseudouridine from uracil-55 in the psi GC loop of transfer RNAs.</text>
</comment>
<evidence type="ECO:0000256" key="5">
    <source>
        <dbReference type="HAMAP-Rule" id="MF_01080"/>
    </source>
</evidence>
<dbReference type="GO" id="GO:0003723">
    <property type="term" value="F:RNA binding"/>
    <property type="evidence" value="ECO:0007669"/>
    <property type="project" value="InterPro"/>
</dbReference>
<keyword evidence="4 5" id="KW-0413">Isomerase</keyword>
<evidence type="ECO:0000256" key="2">
    <source>
        <dbReference type="ARBA" id="ARBA00005642"/>
    </source>
</evidence>
<dbReference type="GO" id="GO:0160148">
    <property type="term" value="F:tRNA pseudouridine(55) synthase activity"/>
    <property type="evidence" value="ECO:0007669"/>
    <property type="project" value="UniProtKB-EC"/>
</dbReference>
<comment type="catalytic activity">
    <reaction evidence="1 5">
        <text>uridine(55) in tRNA = pseudouridine(55) in tRNA</text>
        <dbReference type="Rhea" id="RHEA:42532"/>
        <dbReference type="Rhea" id="RHEA-COMP:10101"/>
        <dbReference type="Rhea" id="RHEA-COMP:10102"/>
        <dbReference type="ChEBI" id="CHEBI:65314"/>
        <dbReference type="ChEBI" id="CHEBI:65315"/>
        <dbReference type="EC" id="5.4.99.25"/>
    </reaction>
</comment>
<keyword evidence="3 5" id="KW-0819">tRNA processing</keyword>
<evidence type="ECO:0000259" key="6">
    <source>
        <dbReference type="Pfam" id="PF01509"/>
    </source>
</evidence>
<dbReference type="InterPro" id="IPR020103">
    <property type="entry name" value="PsdUridine_synth_cat_dom_sf"/>
</dbReference>
<dbReference type="GO" id="GO:1990481">
    <property type="term" value="P:mRNA pseudouridine synthesis"/>
    <property type="evidence" value="ECO:0007669"/>
    <property type="project" value="TreeGrafter"/>
</dbReference>
<accession>A0A0G7ZM90</accession>
<dbReference type="GO" id="GO:0031119">
    <property type="term" value="P:tRNA pseudouridine synthesis"/>
    <property type="evidence" value="ECO:0007669"/>
    <property type="project" value="UniProtKB-UniRule"/>
</dbReference>
<evidence type="ECO:0000256" key="1">
    <source>
        <dbReference type="ARBA" id="ARBA00000385"/>
    </source>
</evidence>
<feature type="domain" description="Pseudouridine synthase II N-terminal" evidence="6">
    <location>
        <begin position="23"/>
        <end position="172"/>
    </location>
</feature>
<evidence type="ECO:0000256" key="4">
    <source>
        <dbReference type="ARBA" id="ARBA00023235"/>
    </source>
</evidence>
<evidence type="ECO:0000313" key="8">
    <source>
        <dbReference type="Proteomes" id="UP000242141"/>
    </source>
</evidence>
<dbReference type="AlphaFoldDB" id="A0A0G7ZM90"/>
<feature type="active site" description="Nucleophile" evidence="5">
    <location>
        <position position="38"/>
    </location>
</feature>
<organism evidence="7 8">
    <name type="scientific">Candidatus Hepatoplasma crinochetorum</name>
    <dbReference type="NCBI Taxonomy" id="295596"/>
    <lineage>
        <taxon>Bacteria</taxon>
        <taxon>Bacillati</taxon>
        <taxon>Mycoplasmatota</taxon>
        <taxon>Mollicutes</taxon>
        <taxon>Candidatus Hepatoplasmataceae</taxon>
        <taxon>Candidatus Hepatoplasma</taxon>
    </lineage>
</organism>
<dbReference type="Gene3D" id="3.30.2350.10">
    <property type="entry name" value="Pseudouridine synthase"/>
    <property type="match status" value="1"/>
</dbReference>
<name>A0A0G7ZM90_9MOLU</name>
<dbReference type="NCBIfam" id="TIGR00431">
    <property type="entry name" value="TruB"/>
    <property type="match status" value="1"/>
</dbReference>
<dbReference type="PANTHER" id="PTHR13767">
    <property type="entry name" value="TRNA-PSEUDOURIDINE SYNTHASE"/>
    <property type="match status" value="1"/>
</dbReference>
<dbReference type="InterPro" id="IPR014780">
    <property type="entry name" value="tRNA_psdUridine_synth_TruB"/>
</dbReference>
<dbReference type="EMBL" id="CWGI01000001">
    <property type="protein sequence ID" value="CRX37307.1"/>
    <property type="molecule type" value="Genomic_DNA"/>
</dbReference>
<dbReference type="SUPFAM" id="SSF55120">
    <property type="entry name" value="Pseudouridine synthase"/>
    <property type="match status" value="1"/>
</dbReference>
<reference evidence="8" key="1">
    <citation type="submission" date="2015-05" db="EMBL/GenBank/DDBJ databases">
        <authorList>
            <person name="Collingro A."/>
        </authorList>
    </citation>
    <scope>NUCLEOTIDE SEQUENCE [LARGE SCALE GENOMIC DNA]</scope>
    <source>
        <strain evidence="8">Ps</strain>
    </source>
</reference>
<dbReference type="Pfam" id="PF01509">
    <property type="entry name" value="TruB_N"/>
    <property type="match status" value="1"/>
</dbReference>
<dbReference type="InterPro" id="IPR002501">
    <property type="entry name" value="PsdUridine_synth_N"/>
</dbReference>
<sequence>MDRIFIAFKEEGISSNKFIQKLKKELNVNKIGHAGTLDPFASGLLLIGTENYTKLLNYFKDLDKTYVGTILFGKETDTFDKTGKIIKEEKVNINFELLKKIIKDNFIGKIEQKPPLYSAIKIKGISAYKYAQKGLNLELIARERFIYYFKIYRTEKQNEFTFEIKVSSGTYIRAIARDLAIKLNTVAILTSLRRIKIFDLKLEDQKMKEISDPYKFLNIEKILLSDQLIKNLLNGKLIEILGQEKQILIALSHDHIHEILVEKIRKGVYKIKKRIK</sequence>
<comment type="similarity">
    <text evidence="2 5">Belongs to the pseudouridine synthase TruB family. Type 1 subfamily.</text>
</comment>
<dbReference type="Proteomes" id="UP000242141">
    <property type="component" value="Unassembled WGS sequence"/>
</dbReference>
<dbReference type="HAMAP" id="MF_01080">
    <property type="entry name" value="TruB_bact"/>
    <property type="match status" value="1"/>
</dbReference>
<gene>
    <name evidence="5" type="primary">truB</name>
    <name evidence="7" type="ORF">HEPPS_05380</name>
</gene>
<evidence type="ECO:0000313" key="7">
    <source>
        <dbReference type="EMBL" id="CRX37307.1"/>
    </source>
</evidence>
<evidence type="ECO:0000256" key="3">
    <source>
        <dbReference type="ARBA" id="ARBA00022694"/>
    </source>
</evidence>
<proteinExistence type="inferred from homology"/>
<dbReference type="PANTHER" id="PTHR13767:SF2">
    <property type="entry name" value="PSEUDOURIDYLATE SYNTHASE TRUB1"/>
    <property type="match status" value="1"/>
</dbReference>
<keyword evidence="8" id="KW-1185">Reference proteome</keyword>
<dbReference type="EC" id="5.4.99.25" evidence="5"/>
<protein>
    <recommendedName>
        <fullName evidence="5">tRNA pseudouridine synthase B</fullName>
        <ecNumber evidence="5">5.4.99.25</ecNumber>
    </recommendedName>
    <alternativeName>
        <fullName evidence="5">tRNA pseudouridine(55) synthase</fullName>
        <shortName evidence="5">Psi55 synthase</shortName>
    </alternativeName>
    <alternativeName>
        <fullName evidence="5">tRNA pseudouridylate synthase</fullName>
    </alternativeName>
    <alternativeName>
        <fullName evidence="5">tRNA-uridine isomerase</fullName>
    </alternativeName>
</protein>